<dbReference type="EMBL" id="JAWDIE010000014">
    <property type="protein sequence ID" value="MEJ7138726.1"/>
    <property type="molecule type" value="Genomic_DNA"/>
</dbReference>
<name>A0ACC6P3D5_9BURK</name>
<proteinExistence type="predicted"/>
<organism evidence="1 2">
    <name type="scientific">Amphibiibacter pelophylacis</name>
    <dbReference type="NCBI Taxonomy" id="1799477"/>
    <lineage>
        <taxon>Bacteria</taxon>
        <taxon>Pseudomonadati</taxon>
        <taxon>Pseudomonadota</taxon>
        <taxon>Betaproteobacteria</taxon>
        <taxon>Burkholderiales</taxon>
        <taxon>Sphaerotilaceae</taxon>
        <taxon>Amphibiibacter</taxon>
    </lineage>
</organism>
<gene>
    <name evidence="1" type="primary">panC</name>
    <name evidence="1" type="ORF">RV045_09865</name>
</gene>
<keyword evidence="1" id="KW-0436">Ligase</keyword>
<dbReference type="Proteomes" id="UP001364695">
    <property type="component" value="Unassembled WGS sequence"/>
</dbReference>
<evidence type="ECO:0000313" key="1">
    <source>
        <dbReference type="EMBL" id="MEJ7138726.1"/>
    </source>
</evidence>
<comment type="caution">
    <text evidence="1">The sequence shown here is derived from an EMBL/GenBank/DDBJ whole genome shotgun (WGS) entry which is preliminary data.</text>
</comment>
<evidence type="ECO:0000313" key="2">
    <source>
        <dbReference type="Proteomes" id="UP001364695"/>
    </source>
</evidence>
<protein>
    <submittedName>
        <fullName evidence="1">Pantoate--beta-alanine ligase</fullName>
    </submittedName>
</protein>
<reference evidence="1" key="1">
    <citation type="submission" date="2023-10" db="EMBL/GenBank/DDBJ databases">
        <title>Amphibacter perezi, gen. nov., sp. nov. a novel taxa of the family Comamonadaceae, class Betaproteobacteria isolated from the skin microbiota of Pelophylax perezi from different populations.</title>
        <authorList>
            <person name="Costa S."/>
            <person name="Proenca D.N."/>
            <person name="Lopes I."/>
            <person name="Morais P.V."/>
        </authorList>
    </citation>
    <scope>NUCLEOTIDE SEQUENCE</scope>
    <source>
        <strain evidence="1">SL12-8</strain>
    </source>
</reference>
<keyword evidence="2" id="KW-1185">Reference proteome</keyword>
<sequence>MQTLHDIAPLRARIAAVRRAEGRIAFVPTMGSLHEGHLQLIDEARRRVAAESGGDSAPGLVVASIFVNPLQFGPSEDFDSYPRDLDRDAALLDARGCDLLFAPSVRTMYPVAQTFRVQTPPELGAVLEGAFRPGFFEGVCTVVLKLFNLVQPDVAIFGSKDYQQALIVRHMVQQLGLPLDIVAAPTVRAEDGLALSSRNAYLSADERARAPQLRQTLLALAQSLSDAAASAVMSPAALAAVPHIEAAQDVALQRLRDLGWSPDYVEVRSARDFCPPQALSAEAVSASPEAQADVRWVVLAAARLGKTRLIDNHEWQLLPPA</sequence>
<accession>A0ACC6P3D5</accession>